<dbReference type="SUPFAM" id="SSF81324">
    <property type="entry name" value="Voltage-gated potassium channels"/>
    <property type="match status" value="1"/>
</dbReference>
<name>A0ABP0SBG8_9DINO</name>
<keyword evidence="9" id="KW-1185">Reference proteome</keyword>
<evidence type="ECO:0000259" key="6">
    <source>
        <dbReference type="Pfam" id="PF00520"/>
    </source>
</evidence>
<reference evidence="8 9" key="1">
    <citation type="submission" date="2024-02" db="EMBL/GenBank/DDBJ databases">
        <authorList>
            <person name="Chen Y."/>
            <person name="Shah S."/>
            <person name="Dougan E. K."/>
            <person name="Thang M."/>
            <person name="Chan C."/>
        </authorList>
    </citation>
    <scope>NUCLEOTIDE SEQUENCE [LARGE SCALE GENOMIC DNA]</scope>
</reference>
<dbReference type="Gene3D" id="1.10.287.70">
    <property type="match status" value="1"/>
</dbReference>
<dbReference type="PANTHER" id="PTHR10037">
    <property type="entry name" value="VOLTAGE-GATED CATION CHANNEL CALCIUM AND SODIUM"/>
    <property type="match status" value="1"/>
</dbReference>
<dbReference type="Pfam" id="PF00520">
    <property type="entry name" value="Ion_trans"/>
    <property type="match status" value="1"/>
</dbReference>
<feature type="transmembrane region" description="Helical" evidence="5">
    <location>
        <begin position="301"/>
        <end position="322"/>
    </location>
</feature>
<accession>A0ABP0SBG8</accession>
<gene>
    <name evidence="7" type="ORF">CCMP2556_LOCUS50647</name>
    <name evidence="8" type="ORF">CCMP2556_LOCUS51005</name>
</gene>
<feature type="transmembrane region" description="Helical" evidence="5">
    <location>
        <begin position="207"/>
        <end position="235"/>
    </location>
</feature>
<evidence type="ECO:0000313" key="8">
    <source>
        <dbReference type="EMBL" id="CAK9109620.1"/>
    </source>
</evidence>
<dbReference type="Proteomes" id="UP001642484">
    <property type="component" value="Unassembled WGS sequence"/>
</dbReference>
<dbReference type="EMBL" id="CAXAMN010027139">
    <property type="protein sequence ID" value="CAK9108748.1"/>
    <property type="molecule type" value="Genomic_DNA"/>
</dbReference>
<dbReference type="EMBL" id="CAXAMN010027250">
    <property type="protein sequence ID" value="CAK9109620.1"/>
    <property type="molecule type" value="Genomic_DNA"/>
</dbReference>
<keyword evidence="3 5" id="KW-1133">Transmembrane helix</keyword>
<sequence>MWSLIDIIVVCAGVLDQWLFQYLAPYLPVSTESASNILGVIRLMRLVRVVKVIAFMLEWDLSWTEGAGFQSFIGGVIAVNALLMGCETDIDWGGWLVFENGLLCIYVFELVVRLKRLGREFFSCESPDIVWNLLDLAIVLSSAGDSWLVPLINVARKSFQGSPSSSEEGHKAKAHGVNVGQLMMLMRLLRLLRILRLAKLVKSVRPLYILVVSVTAAVQGVVWVLVLTVVTLYAMGILTTRLIGHKMIFDSDQAVDEALISPFKTVPDSMFTLFRVMSGAQSDGESEALDSIMDNIPTFKFAFVFFMVTSSWTLLSILTAVATRRILERFRPLELERIYCTLYTSVGMTASGCHAVSSRFSSASLRQWESNLGLLLYFNPETVTVYRCNQYWRVAPCCTLLYLRTSCNKPADC</sequence>
<dbReference type="InterPro" id="IPR005821">
    <property type="entry name" value="Ion_trans_dom"/>
</dbReference>
<proteinExistence type="predicted"/>
<comment type="subcellular location">
    <subcellularLocation>
        <location evidence="1">Membrane</location>
        <topology evidence="1">Multi-pass membrane protein</topology>
    </subcellularLocation>
</comment>
<comment type="caution">
    <text evidence="8">The sequence shown here is derived from an EMBL/GenBank/DDBJ whole genome shotgun (WGS) entry which is preliminary data.</text>
</comment>
<organism evidence="8 9">
    <name type="scientific">Durusdinium trenchii</name>
    <dbReference type="NCBI Taxonomy" id="1381693"/>
    <lineage>
        <taxon>Eukaryota</taxon>
        <taxon>Sar</taxon>
        <taxon>Alveolata</taxon>
        <taxon>Dinophyceae</taxon>
        <taxon>Suessiales</taxon>
        <taxon>Symbiodiniaceae</taxon>
        <taxon>Durusdinium</taxon>
    </lineage>
</organism>
<dbReference type="PANTHER" id="PTHR10037:SF62">
    <property type="entry name" value="SODIUM CHANNEL PROTEIN 60E"/>
    <property type="match status" value="1"/>
</dbReference>
<protein>
    <recommendedName>
        <fullName evidence="6">Ion transport domain-containing protein</fullName>
    </recommendedName>
</protein>
<evidence type="ECO:0000313" key="7">
    <source>
        <dbReference type="EMBL" id="CAK9108748.1"/>
    </source>
</evidence>
<evidence type="ECO:0000256" key="5">
    <source>
        <dbReference type="SAM" id="Phobius"/>
    </source>
</evidence>
<keyword evidence="4 5" id="KW-0472">Membrane</keyword>
<feature type="domain" description="Ion transport" evidence="6">
    <location>
        <begin position="69"/>
        <end position="323"/>
    </location>
</feature>
<keyword evidence="2 5" id="KW-0812">Transmembrane</keyword>
<evidence type="ECO:0000256" key="2">
    <source>
        <dbReference type="ARBA" id="ARBA00022692"/>
    </source>
</evidence>
<evidence type="ECO:0000256" key="3">
    <source>
        <dbReference type="ARBA" id="ARBA00022989"/>
    </source>
</evidence>
<evidence type="ECO:0000256" key="4">
    <source>
        <dbReference type="ARBA" id="ARBA00023136"/>
    </source>
</evidence>
<dbReference type="Gene3D" id="1.20.120.350">
    <property type="entry name" value="Voltage-gated potassium channels. Chain C"/>
    <property type="match status" value="2"/>
</dbReference>
<dbReference type="InterPro" id="IPR043203">
    <property type="entry name" value="VGCC_Ca_Na"/>
</dbReference>
<evidence type="ECO:0000313" key="9">
    <source>
        <dbReference type="Proteomes" id="UP001642484"/>
    </source>
</evidence>
<evidence type="ECO:0000256" key="1">
    <source>
        <dbReference type="ARBA" id="ARBA00004141"/>
    </source>
</evidence>
<dbReference type="InterPro" id="IPR027359">
    <property type="entry name" value="Volt_channel_dom_sf"/>
</dbReference>